<protein>
    <submittedName>
        <fullName evidence="1">Uncharacterized protein</fullName>
    </submittedName>
</protein>
<proteinExistence type="predicted"/>
<evidence type="ECO:0000313" key="1">
    <source>
        <dbReference type="EMBL" id="QKE89608.1"/>
    </source>
</evidence>
<dbReference type="AlphaFoldDB" id="A0A6M8HMN1"/>
<keyword evidence="2" id="KW-1185">Reference proteome</keyword>
<dbReference type="EMBL" id="CP053708">
    <property type="protein sequence ID" value="QKE89608.1"/>
    <property type="molecule type" value="Genomic_DNA"/>
</dbReference>
<sequence length="688" mass="74771">MQEMADGELVHHTLRIDGALKMPNDLRMARSPVVQRDGAYHLRLPGGGTAPLYDQPGLAARSFLDGWSPTAFHPGIGPLRLLAFTGPDGARACWFLDQGNVRLGDSLTDLPPEVAGAFLAAACPMLQGLVREVMLRPRPRPSALEAADALLLLGPLVCEQAVEAIGDDLVLKPRMMLVDKLSPTISIDTPDGNQVEAGIDRLHIQSGFAVTLQDRLVASTRNGVLTWPSPVNGRPLQVQGCLYLDDFRLAYRFADTIHGLVFYVIASDHLCRALGIYFPTGNLLVVKDEWSRHLSDVYFPDGVGRRIASHCAAWAQELVPYLARGVQGTASIMRGPSGAHLGHQLWNELTGMETLLTHAAGSFIPEWIVAGAGEGVEFWGPIERLFPELEGRVNRTLADDAGITAYLYAKGLCAARVTGERISAELRRRLQASVDTGAARHRLHALRRQTGKASGPQMPGDMPPPVILLGLRVENRTMTDLAGFCIRLAGLIARTWPGAVLVVDGHNSREGGTGVHSSRIMSHGEVLAAHTPLSIEQAIVVQMRAALAGLPIHIEDTLDQPIGASLAWSMLSDCFISIWGASLAKFRWVCNKPGLAVSSRANLLHRDDLHIYDQPRYMEDPTRLLMADPASVTDEPDAPRLVPVALDNPFFANFRVDEDRLFDQFRAFVFEVMTEASLNGAATPPPGT</sequence>
<dbReference type="RefSeq" id="WP_171834597.1">
    <property type="nucleotide sequence ID" value="NZ_CP053708.1"/>
</dbReference>
<reference evidence="1 2" key="1">
    <citation type="journal article" date="2014" name="World J. Microbiol. Biotechnol.">
        <title>Biodiversity and physiological characteristics of Antarctic and Arctic lichens-associated bacteria.</title>
        <authorList>
            <person name="Lee Y.M."/>
            <person name="Kim E.H."/>
            <person name="Lee H.K."/>
            <person name="Hong S.G."/>
        </authorList>
    </citation>
    <scope>NUCLEOTIDE SEQUENCE [LARGE SCALE GENOMIC DNA]</scope>
    <source>
        <strain evidence="1 2">PAMC 26569</strain>
    </source>
</reference>
<organism evidence="1 2">
    <name type="scientific">Lichenicola cladoniae</name>
    <dbReference type="NCBI Taxonomy" id="1484109"/>
    <lineage>
        <taxon>Bacteria</taxon>
        <taxon>Pseudomonadati</taxon>
        <taxon>Pseudomonadota</taxon>
        <taxon>Alphaproteobacteria</taxon>
        <taxon>Acetobacterales</taxon>
        <taxon>Acetobacteraceae</taxon>
        <taxon>Lichenicola</taxon>
    </lineage>
</organism>
<dbReference type="KEGG" id="lck:HN018_05705"/>
<gene>
    <name evidence="1" type="ORF">HN018_05705</name>
</gene>
<accession>A0A6M8HMN1</accession>
<name>A0A6M8HMN1_9PROT</name>
<dbReference type="Proteomes" id="UP000500767">
    <property type="component" value="Chromosome"/>
</dbReference>
<evidence type="ECO:0000313" key="2">
    <source>
        <dbReference type="Proteomes" id="UP000500767"/>
    </source>
</evidence>